<evidence type="ECO:0000313" key="2">
    <source>
        <dbReference type="EMBL" id="EMI20998.1"/>
    </source>
</evidence>
<dbReference type="EMBL" id="ANOG01000290">
    <property type="protein sequence ID" value="EMI20998.1"/>
    <property type="molecule type" value="Genomic_DNA"/>
</dbReference>
<keyword evidence="3" id="KW-1185">Reference proteome</keyword>
<dbReference type="PATRIC" id="fig|1265738.3.peg.2090"/>
<proteinExistence type="predicted"/>
<sequence length="503" mass="56806">MLNAQVYRKLSKAVVAHQSEDLLTSDVFGALKYLPSQYLARVLTTIASENKQSAEFNGILPDLLAQIETFRFRFWPNYRNPDGFPGLRTEPDVELHSNGAILFFEAKLNSGFAPSQVERELLVACEQANHREFFLVLVTRGMAAGMFRCNEKWISLEEYMENAKVAYAERPDIALKISKNRSRILTISWESIMKAMLDASEQVSDTDTGENESDRRSRQMAWDLMRVMRARNLFVFRGFSTLGNLNFPPSHSDQPIFFRSESLMSPSTNVEINISKNINSGMSLVYKLYGEMNALLKVLQRALMNSENDLRPQNSKGFRLYSITEKSFPEQLMATDMGLVLAIGAETPDLAATKSTKKAGQKQKSRKPSKITSQSRYLMIRAVLFDPDENIMTFEPGIIAAVVGDLTWRSKTVSKNLECDEFDVRPKAISSLAKRITVTAEIGDTITPRPESQDPRLKGKIQRIEFRPLSELTSEQQVNEFIATLLHMSAEGVRASDRRTPIG</sequence>
<feature type="region of interest" description="Disordered" evidence="1">
    <location>
        <begin position="352"/>
        <end position="372"/>
    </location>
</feature>
<name>M5RNU2_9BACT</name>
<dbReference type="AlphaFoldDB" id="M5RNU2"/>
<organism evidence="2 3">
    <name type="scientific">Rhodopirellula maiorica SM1</name>
    <dbReference type="NCBI Taxonomy" id="1265738"/>
    <lineage>
        <taxon>Bacteria</taxon>
        <taxon>Pseudomonadati</taxon>
        <taxon>Planctomycetota</taxon>
        <taxon>Planctomycetia</taxon>
        <taxon>Pirellulales</taxon>
        <taxon>Pirellulaceae</taxon>
        <taxon>Novipirellula</taxon>
    </lineage>
</organism>
<accession>M5RNU2</accession>
<evidence type="ECO:0000313" key="3">
    <source>
        <dbReference type="Proteomes" id="UP000011991"/>
    </source>
</evidence>
<feature type="compositionally biased region" description="Basic residues" evidence="1">
    <location>
        <begin position="355"/>
        <end position="369"/>
    </location>
</feature>
<reference evidence="2 3" key="1">
    <citation type="journal article" date="2013" name="Mar. Genomics">
        <title>Expression of sulfatases in Rhodopirellula baltica and the diversity of sulfatases in the genus Rhodopirellula.</title>
        <authorList>
            <person name="Wegner C.E."/>
            <person name="Richter-Heitmann T."/>
            <person name="Klindworth A."/>
            <person name="Klockow C."/>
            <person name="Richter M."/>
            <person name="Achstetter T."/>
            <person name="Glockner F.O."/>
            <person name="Harder J."/>
        </authorList>
    </citation>
    <scope>NUCLEOTIDE SEQUENCE [LARGE SCALE GENOMIC DNA]</scope>
    <source>
        <strain evidence="2 3">SM1</strain>
    </source>
</reference>
<gene>
    <name evidence="2" type="ORF">RMSM_02085</name>
</gene>
<comment type="caution">
    <text evidence="2">The sequence shown here is derived from an EMBL/GenBank/DDBJ whole genome shotgun (WGS) entry which is preliminary data.</text>
</comment>
<evidence type="ECO:0000256" key="1">
    <source>
        <dbReference type="SAM" id="MobiDB-lite"/>
    </source>
</evidence>
<protein>
    <submittedName>
        <fullName evidence="2">Uncharacterized protein</fullName>
    </submittedName>
</protein>
<dbReference type="Proteomes" id="UP000011991">
    <property type="component" value="Unassembled WGS sequence"/>
</dbReference>